<protein>
    <submittedName>
        <fullName evidence="1">Uncharacterized protein</fullName>
    </submittedName>
</protein>
<evidence type="ECO:0000313" key="1">
    <source>
        <dbReference type="EMBL" id="KAA6320561.1"/>
    </source>
</evidence>
<dbReference type="EMBL" id="SNRW01045508">
    <property type="protein sequence ID" value="KAA6320561.1"/>
    <property type="molecule type" value="Genomic_DNA"/>
</dbReference>
<feature type="non-terminal residue" evidence="1">
    <location>
        <position position="1"/>
    </location>
</feature>
<reference evidence="1 2" key="1">
    <citation type="submission" date="2019-03" db="EMBL/GenBank/DDBJ databases">
        <title>Single cell metagenomics reveals metabolic interactions within the superorganism composed of flagellate Streblomastix strix and complex community of Bacteroidetes bacteria on its surface.</title>
        <authorList>
            <person name="Treitli S.C."/>
            <person name="Kolisko M."/>
            <person name="Husnik F."/>
            <person name="Keeling P."/>
            <person name="Hampl V."/>
        </authorList>
    </citation>
    <scope>NUCLEOTIDE SEQUENCE [LARGE SCALE GENOMIC DNA]</scope>
    <source>
        <strain evidence="1">ST1C</strain>
    </source>
</reference>
<comment type="caution">
    <text evidence="1">The sequence shown here is derived from an EMBL/GenBank/DDBJ whole genome shotgun (WGS) entry which is preliminary data.</text>
</comment>
<dbReference type="AlphaFoldDB" id="A0A5J4QI55"/>
<evidence type="ECO:0000313" key="2">
    <source>
        <dbReference type="Proteomes" id="UP000324800"/>
    </source>
</evidence>
<accession>A0A5J4QI55</accession>
<organism evidence="1 2">
    <name type="scientific">Streblomastix strix</name>
    <dbReference type="NCBI Taxonomy" id="222440"/>
    <lineage>
        <taxon>Eukaryota</taxon>
        <taxon>Metamonada</taxon>
        <taxon>Preaxostyla</taxon>
        <taxon>Oxymonadida</taxon>
        <taxon>Streblomastigidae</taxon>
        <taxon>Streblomastix</taxon>
    </lineage>
</organism>
<name>A0A5J4QI55_9EUKA</name>
<dbReference type="Proteomes" id="UP000324800">
    <property type="component" value="Unassembled WGS sequence"/>
</dbReference>
<proteinExistence type="predicted"/>
<sequence length="37" mass="4087">AEAIPEKLPAFQKFITGIFGHLELKKTLSEGGLELME</sequence>
<gene>
    <name evidence="1" type="ORF">EZS28_054669</name>
</gene>